<keyword evidence="1" id="KW-0547">Nucleotide-binding</keyword>
<organism evidence="8">
    <name type="scientific">hydrothermal vent metagenome</name>
    <dbReference type="NCBI Taxonomy" id="652676"/>
    <lineage>
        <taxon>unclassified sequences</taxon>
        <taxon>metagenomes</taxon>
        <taxon>ecological metagenomes</taxon>
    </lineage>
</organism>
<dbReference type="GO" id="GO:0003724">
    <property type="term" value="F:RNA helicase activity"/>
    <property type="evidence" value="ECO:0007669"/>
    <property type="project" value="TreeGrafter"/>
</dbReference>
<keyword evidence="4" id="KW-0067">ATP-binding</keyword>
<dbReference type="PROSITE" id="PS51192">
    <property type="entry name" value="HELICASE_ATP_BIND_1"/>
    <property type="match status" value="1"/>
</dbReference>
<reference evidence="8" key="1">
    <citation type="submission" date="2018-06" db="EMBL/GenBank/DDBJ databases">
        <authorList>
            <person name="Zhirakovskaya E."/>
        </authorList>
    </citation>
    <scope>NUCLEOTIDE SEQUENCE</scope>
</reference>
<keyword evidence="2" id="KW-0378">Hydrolase</keyword>
<sequence length="282" mass="31941">MVLDEADRMCDMGFLPDIRRILKLLPRQRQTLFFSATMPKEIRQLSDSILNSPITVQIGHIAPAKTVSHALYPVPHGLKKKLLFTILEEMAAGRVLIFTRTKRRARFLARDLQKRGYKAEALQGNMSQNRRQNAISGFRSGKYDVLVATDIAARGIDVAEISHVINFDMPDTADAYTHRIGRTGRAAEEGDAFTFATEDDTDMIRDIERVLKARLERRRWPGFDYSGFDPEKRPERSPVSNSKRSGGNKPHGNYSRRSSNKRGSAGRRQQSGNNRVGRSGRR</sequence>
<proteinExistence type="predicted"/>
<evidence type="ECO:0000313" key="8">
    <source>
        <dbReference type="EMBL" id="VAW33164.1"/>
    </source>
</evidence>
<name>A0A3B0VNF0_9ZZZZ</name>
<evidence type="ECO:0000256" key="3">
    <source>
        <dbReference type="ARBA" id="ARBA00022806"/>
    </source>
</evidence>
<dbReference type="GO" id="GO:0003676">
    <property type="term" value="F:nucleic acid binding"/>
    <property type="evidence" value="ECO:0007669"/>
    <property type="project" value="InterPro"/>
</dbReference>
<evidence type="ECO:0000256" key="1">
    <source>
        <dbReference type="ARBA" id="ARBA00022741"/>
    </source>
</evidence>
<feature type="domain" description="Helicase C-terminal" evidence="7">
    <location>
        <begin position="78"/>
        <end position="226"/>
    </location>
</feature>
<feature type="compositionally biased region" description="Low complexity" evidence="5">
    <location>
        <begin position="271"/>
        <end position="282"/>
    </location>
</feature>
<dbReference type="Pfam" id="PF00271">
    <property type="entry name" value="Helicase_C"/>
    <property type="match status" value="1"/>
</dbReference>
<evidence type="ECO:0000256" key="4">
    <source>
        <dbReference type="ARBA" id="ARBA00022840"/>
    </source>
</evidence>
<dbReference type="AlphaFoldDB" id="A0A3B0VNF0"/>
<dbReference type="Gene3D" id="3.40.50.300">
    <property type="entry name" value="P-loop containing nucleotide triphosphate hydrolases"/>
    <property type="match status" value="2"/>
</dbReference>
<gene>
    <name evidence="8" type="ORF">MNBD_CHLOROFLEXI01-4642</name>
</gene>
<keyword evidence="3 8" id="KW-0347">Helicase</keyword>
<dbReference type="InterPro" id="IPR011545">
    <property type="entry name" value="DEAD/DEAH_box_helicase_dom"/>
</dbReference>
<dbReference type="InterPro" id="IPR050079">
    <property type="entry name" value="DEAD_box_RNA_helicase"/>
</dbReference>
<dbReference type="Pfam" id="PF00270">
    <property type="entry name" value="DEAD"/>
    <property type="match status" value="1"/>
</dbReference>
<dbReference type="PROSITE" id="PS51194">
    <property type="entry name" value="HELICASE_CTER"/>
    <property type="match status" value="1"/>
</dbReference>
<evidence type="ECO:0000259" key="6">
    <source>
        <dbReference type="PROSITE" id="PS51192"/>
    </source>
</evidence>
<dbReference type="SMART" id="SM00490">
    <property type="entry name" value="HELICc"/>
    <property type="match status" value="1"/>
</dbReference>
<evidence type="ECO:0000259" key="7">
    <source>
        <dbReference type="PROSITE" id="PS51194"/>
    </source>
</evidence>
<dbReference type="SUPFAM" id="SSF52540">
    <property type="entry name" value="P-loop containing nucleoside triphosphate hydrolases"/>
    <property type="match status" value="1"/>
</dbReference>
<feature type="domain" description="Helicase ATP-binding" evidence="6">
    <location>
        <begin position="1"/>
        <end position="56"/>
    </location>
</feature>
<protein>
    <submittedName>
        <fullName evidence="8">ATP-dependent RNA helicase RhlE</fullName>
    </submittedName>
</protein>
<evidence type="ECO:0000256" key="2">
    <source>
        <dbReference type="ARBA" id="ARBA00022801"/>
    </source>
</evidence>
<dbReference type="InterPro" id="IPR027417">
    <property type="entry name" value="P-loop_NTPase"/>
</dbReference>
<accession>A0A3B0VNF0</accession>
<dbReference type="GO" id="GO:0005524">
    <property type="term" value="F:ATP binding"/>
    <property type="evidence" value="ECO:0007669"/>
    <property type="project" value="UniProtKB-KW"/>
</dbReference>
<dbReference type="InterPro" id="IPR001650">
    <property type="entry name" value="Helicase_C-like"/>
</dbReference>
<dbReference type="GO" id="GO:0016787">
    <property type="term" value="F:hydrolase activity"/>
    <property type="evidence" value="ECO:0007669"/>
    <property type="project" value="UniProtKB-KW"/>
</dbReference>
<evidence type="ECO:0000256" key="5">
    <source>
        <dbReference type="SAM" id="MobiDB-lite"/>
    </source>
</evidence>
<feature type="region of interest" description="Disordered" evidence="5">
    <location>
        <begin position="222"/>
        <end position="282"/>
    </location>
</feature>
<dbReference type="PANTHER" id="PTHR47959:SF13">
    <property type="entry name" value="ATP-DEPENDENT RNA HELICASE RHLE"/>
    <property type="match status" value="1"/>
</dbReference>
<dbReference type="CDD" id="cd18787">
    <property type="entry name" value="SF2_C_DEAD"/>
    <property type="match status" value="1"/>
</dbReference>
<dbReference type="EMBL" id="UOEU01000426">
    <property type="protein sequence ID" value="VAW33164.1"/>
    <property type="molecule type" value="Genomic_DNA"/>
</dbReference>
<dbReference type="GO" id="GO:0005829">
    <property type="term" value="C:cytosol"/>
    <property type="evidence" value="ECO:0007669"/>
    <property type="project" value="TreeGrafter"/>
</dbReference>
<dbReference type="InterPro" id="IPR014001">
    <property type="entry name" value="Helicase_ATP-bd"/>
</dbReference>
<dbReference type="PANTHER" id="PTHR47959">
    <property type="entry name" value="ATP-DEPENDENT RNA HELICASE RHLE-RELATED"/>
    <property type="match status" value="1"/>
</dbReference>